<comment type="caution">
    <text evidence="7">The sequence shown here is derived from an EMBL/GenBank/DDBJ whole genome shotgun (WGS) entry which is preliminary data.</text>
</comment>
<dbReference type="GO" id="GO:0046872">
    <property type="term" value="F:metal ion binding"/>
    <property type="evidence" value="ECO:0007669"/>
    <property type="project" value="UniProtKB-KW"/>
</dbReference>
<evidence type="ECO:0000259" key="6">
    <source>
        <dbReference type="PROSITE" id="PS51352"/>
    </source>
</evidence>
<keyword evidence="5" id="KW-1133">Transmembrane helix</keyword>
<gene>
    <name evidence="7" type="ORF">ATW55_15185</name>
</gene>
<dbReference type="Pfam" id="PF02630">
    <property type="entry name" value="SCO1-SenC"/>
    <property type="match status" value="1"/>
</dbReference>
<dbReference type="PANTHER" id="PTHR12151:SF25">
    <property type="entry name" value="LINALOOL DEHYDRATASE_ISOMERASE DOMAIN-CONTAINING PROTEIN"/>
    <property type="match status" value="1"/>
</dbReference>
<dbReference type="RefSeq" id="WP_067716078.1">
    <property type="nucleotide sequence ID" value="NZ_LPVJ01000035.1"/>
</dbReference>
<evidence type="ECO:0000256" key="4">
    <source>
        <dbReference type="PIRSR" id="PIRSR603782-2"/>
    </source>
</evidence>
<evidence type="ECO:0000313" key="8">
    <source>
        <dbReference type="Proteomes" id="UP000053557"/>
    </source>
</evidence>
<dbReference type="PANTHER" id="PTHR12151">
    <property type="entry name" value="ELECTRON TRANSPORT PROTIN SCO1/SENC FAMILY MEMBER"/>
    <property type="match status" value="1"/>
</dbReference>
<feature type="binding site" evidence="3">
    <location>
        <position position="81"/>
    </location>
    <ligand>
        <name>Cu cation</name>
        <dbReference type="ChEBI" id="CHEBI:23378"/>
    </ligand>
</feature>
<dbReference type="EMBL" id="LPVJ01000035">
    <property type="protein sequence ID" value="KUO95837.1"/>
    <property type="molecule type" value="Genomic_DNA"/>
</dbReference>
<sequence length="124" mass="13732">MNIHRNRILTLGFWALTLILVAGIIGGLFYMIREGGGNLPVAGQAPNFSATDITGKTISLDSLDGKIRVVAWFHTHCPDECPLTAYRMEQIQNQLEKDGNFGNKVVFVSITFDPTRDTLPVIKE</sequence>
<keyword evidence="8" id="KW-1185">Reference proteome</keyword>
<keyword evidence="5" id="KW-0812">Transmembrane</keyword>
<name>A0A101XQT5_9BACL</name>
<evidence type="ECO:0000256" key="5">
    <source>
        <dbReference type="SAM" id="Phobius"/>
    </source>
</evidence>
<reference evidence="7 8" key="1">
    <citation type="submission" date="2015-12" db="EMBL/GenBank/DDBJ databases">
        <title>Draft genome sequence of Acidibacillus ferrooxidans ITV001, isolated from a chalcopyrite acid mine drainage site in Brazil.</title>
        <authorList>
            <person name="Dall'Agnol H."/>
            <person name="Nancucheo I."/>
            <person name="Johnson B."/>
            <person name="Oliveira R."/>
            <person name="Leite L."/>
            <person name="Pylro V."/>
            <person name="Nunes G.L."/>
            <person name="Tzotzos G."/>
            <person name="Fernandes G.R."/>
            <person name="Dutra J."/>
            <person name="Orellana S.C."/>
            <person name="Oliveira G."/>
        </authorList>
    </citation>
    <scope>NUCLEOTIDE SEQUENCE [LARGE SCALE GENOMIC DNA]</scope>
    <source>
        <strain evidence="8">ITV01</strain>
    </source>
</reference>
<keyword evidence="4" id="KW-1015">Disulfide bond</keyword>
<protein>
    <recommendedName>
        <fullName evidence="6">Thioredoxin domain-containing protein</fullName>
    </recommendedName>
</protein>
<dbReference type="CDD" id="cd02968">
    <property type="entry name" value="SCO"/>
    <property type="match status" value="1"/>
</dbReference>
<feature type="domain" description="Thioredoxin" evidence="6">
    <location>
        <begin position="39"/>
        <end position="124"/>
    </location>
</feature>
<dbReference type="AlphaFoldDB" id="A0A101XQT5"/>
<organism evidence="7 8">
    <name type="scientific">Ferroacidibacillus organovorans</name>
    <dbReference type="NCBI Taxonomy" id="1765683"/>
    <lineage>
        <taxon>Bacteria</taxon>
        <taxon>Bacillati</taxon>
        <taxon>Bacillota</taxon>
        <taxon>Bacilli</taxon>
        <taxon>Bacillales</taxon>
        <taxon>Alicyclobacillaceae</taxon>
        <taxon>Ferroacidibacillus</taxon>
    </lineage>
</organism>
<dbReference type="OrthoDB" id="9811998at2"/>
<dbReference type="InterPro" id="IPR003782">
    <property type="entry name" value="SCO1/SenC"/>
</dbReference>
<feature type="transmembrane region" description="Helical" evidence="5">
    <location>
        <begin position="12"/>
        <end position="32"/>
    </location>
</feature>
<feature type="disulfide bond" description="Redox-active" evidence="4">
    <location>
        <begin position="77"/>
        <end position="81"/>
    </location>
</feature>
<comment type="similarity">
    <text evidence="1">Belongs to the SCO1/2 family.</text>
</comment>
<dbReference type="InterPro" id="IPR013766">
    <property type="entry name" value="Thioredoxin_domain"/>
</dbReference>
<keyword evidence="2 3" id="KW-0186">Copper</keyword>
<evidence type="ECO:0000313" key="7">
    <source>
        <dbReference type="EMBL" id="KUO95837.1"/>
    </source>
</evidence>
<dbReference type="SUPFAM" id="SSF52833">
    <property type="entry name" value="Thioredoxin-like"/>
    <property type="match status" value="1"/>
</dbReference>
<dbReference type="Proteomes" id="UP000053557">
    <property type="component" value="Unassembled WGS sequence"/>
</dbReference>
<dbReference type="PROSITE" id="PS51352">
    <property type="entry name" value="THIOREDOXIN_2"/>
    <property type="match status" value="1"/>
</dbReference>
<accession>A0A101XQT5</accession>
<feature type="binding site" evidence="3">
    <location>
        <position position="77"/>
    </location>
    <ligand>
        <name>Cu cation</name>
        <dbReference type="ChEBI" id="CHEBI:23378"/>
    </ligand>
</feature>
<dbReference type="Gene3D" id="3.40.30.10">
    <property type="entry name" value="Glutaredoxin"/>
    <property type="match status" value="1"/>
</dbReference>
<dbReference type="InterPro" id="IPR036249">
    <property type="entry name" value="Thioredoxin-like_sf"/>
</dbReference>
<keyword evidence="5" id="KW-0472">Membrane</keyword>
<keyword evidence="3" id="KW-0479">Metal-binding</keyword>
<evidence type="ECO:0000256" key="3">
    <source>
        <dbReference type="PIRSR" id="PIRSR603782-1"/>
    </source>
</evidence>
<evidence type="ECO:0000256" key="2">
    <source>
        <dbReference type="ARBA" id="ARBA00023008"/>
    </source>
</evidence>
<proteinExistence type="inferred from homology"/>
<evidence type="ECO:0000256" key="1">
    <source>
        <dbReference type="ARBA" id="ARBA00010996"/>
    </source>
</evidence>